<feature type="transmembrane region" description="Helical" evidence="2">
    <location>
        <begin position="91"/>
        <end position="109"/>
    </location>
</feature>
<keyword evidence="2" id="KW-0812">Transmembrane</keyword>
<accession>A0A5P8E7J3</accession>
<keyword evidence="2" id="KW-0472">Membrane</keyword>
<gene>
    <name evidence="3" type="ORF">C7Y71_008160</name>
</gene>
<evidence type="ECO:0000313" key="4">
    <source>
        <dbReference type="Proteomes" id="UP000249375"/>
    </source>
</evidence>
<protein>
    <recommendedName>
        <fullName evidence="5">Pyruvate ferredoxin oxidoreductase</fullName>
    </recommendedName>
</protein>
<dbReference type="EMBL" id="CP033459">
    <property type="protein sequence ID" value="QFQ12995.1"/>
    <property type="molecule type" value="Genomic_DNA"/>
</dbReference>
<organism evidence="3 4">
    <name type="scientific">Pseudoprevotella muciniphila</name>
    <dbReference type="NCBI Taxonomy" id="2133944"/>
    <lineage>
        <taxon>Bacteria</taxon>
        <taxon>Pseudomonadati</taxon>
        <taxon>Bacteroidota</taxon>
        <taxon>Bacteroidia</taxon>
        <taxon>Bacteroidales</taxon>
        <taxon>Prevotellaceae</taxon>
        <taxon>Pseudoprevotella</taxon>
    </lineage>
</organism>
<dbReference type="KEGG" id="alq:C7Y71_008160"/>
<dbReference type="AlphaFoldDB" id="A0A5P8E7J3"/>
<evidence type="ECO:0000256" key="2">
    <source>
        <dbReference type="SAM" id="Phobius"/>
    </source>
</evidence>
<proteinExistence type="predicted"/>
<feature type="region of interest" description="Disordered" evidence="1">
    <location>
        <begin position="114"/>
        <end position="174"/>
    </location>
</feature>
<evidence type="ECO:0008006" key="5">
    <source>
        <dbReference type="Google" id="ProtNLM"/>
    </source>
</evidence>
<reference evidence="3 4" key="1">
    <citation type="submission" date="2018-11" db="EMBL/GenBank/DDBJ databases">
        <authorList>
            <person name="Na S.W."/>
            <person name="Baik M."/>
        </authorList>
    </citation>
    <scope>NUCLEOTIDE SEQUENCE [LARGE SCALE GENOMIC DNA]</scope>
    <source>
        <strain evidence="3 4">E39</strain>
    </source>
</reference>
<keyword evidence="2" id="KW-1133">Transmembrane helix</keyword>
<dbReference type="RefSeq" id="WP_111898063.1">
    <property type="nucleotide sequence ID" value="NZ_CP033459.1"/>
</dbReference>
<dbReference type="Proteomes" id="UP000249375">
    <property type="component" value="Chromosome"/>
</dbReference>
<feature type="compositionally biased region" description="Basic and acidic residues" evidence="1">
    <location>
        <begin position="165"/>
        <end position="174"/>
    </location>
</feature>
<keyword evidence="4" id="KW-1185">Reference proteome</keyword>
<dbReference type="OrthoDB" id="1098521at2"/>
<name>A0A5P8E7J3_9BACT</name>
<feature type="compositionally biased region" description="Polar residues" evidence="1">
    <location>
        <begin position="151"/>
        <end position="164"/>
    </location>
</feature>
<evidence type="ECO:0000256" key="1">
    <source>
        <dbReference type="SAM" id="MobiDB-lite"/>
    </source>
</evidence>
<evidence type="ECO:0000313" key="3">
    <source>
        <dbReference type="EMBL" id="QFQ12995.1"/>
    </source>
</evidence>
<sequence>MDYKYIEQLLNRYWECETTMEEENILRAFFKQQNLPEHFEQYKPLFDYESEQANLTTSEGFEERVLRKIQQEGNEKGETKKKRTAFISLRPLYNAVAMVAIVCMVALAAQHTFSNQQEEEWDTTSTPEMSYKESFTDPQVARSELRDMLKTMSSTFSDTQSPDSVENKEEVIND</sequence>